<reference evidence="1" key="1">
    <citation type="submission" date="2020-04" db="EMBL/GenBank/DDBJ databases">
        <authorList>
            <person name="Chiriac C."/>
            <person name="Salcher M."/>
            <person name="Ghai R."/>
            <person name="Kavagutti S V."/>
        </authorList>
    </citation>
    <scope>NUCLEOTIDE SEQUENCE</scope>
</reference>
<dbReference type="EMBL" id="LR796708">
    <property type="protein sequence ID" value="CAB4161096.1"/>
    <property type="molecule type" value="Genomic_DNA"/>
</dbReference>
<evidence type="ECO:0000313" key="1">
    <source>
        <dbReference type="EMBL" id="CAB4161096.1"/>
    </source>
</evidence>
<accession>A0A6J5NTV4</accession>
<gene>
    <name evidence="1" type="ORF">UFOVP772_27</name>
</gene>
<protein>
    <submittedName>
        <fullName evidence="1">Uncharacterized protein</fullName>
    </submittedName>
</protein>
<sequence length="128" mass="14661">MNITKDGDYIIVPVPKRDLQSMARFIAHSIVNEDNPFMKLSHEIVSGDLSKQDEYVEKYIQALGIENWVLVYSGPEALELCDELAEKIYEEKPQVPGLLYKICVHCHKSYAGQCDCPEFKRSQLKVVK</sequence>
<proteinExistence type="predicted"/>
<organism evidence="1">
    <name type="scientific">uncultured Caudovirales phage</name>
    <dbReference type="NCBI Taxonomy" id="2100421"/>
    <lineage>
        <taxon>Viruses</taxon>
        <taxon>Duplodnaviria</taxon>
        <taxon>Heunggongvirae</taxon>
        <taxon>Uroviricota</taxon>
        <taxon>Caudoviricetes</taxon>
        <taxon>Peduoviridae</taxon>
        <taxon>Maltschvirus</taxon>
        <taxon>Maltschvirus maltsch</taxon>
    </lineage>
</organism>
<name>A0A6J5NTV4_9CAUD</name>